<dbReference type="InterPro" id="IPR005561">
    <property type="entry name" value="ANTAR"/>
</dbReference>
<accession>A0A367F0U2</accession>
<dbReference type="SUPFAM" id="SSF52172">
    <property type="entry name" value="CheY-like"/>
    <property type="match status" value="1"/>
</dbReference>
<dbReference type="EMBL" id="QOIN01000042">
    <property type="protein sequence ID" value="RCG23569.1"/>
    <property type="molecule type" value="Genomic_DNA"/>
</dbReference>
<protein>
    <submittedName>
        <fullName evidence="3">ANTAR domain-containing protein</fullName>
    </submittedName>
</protein>
<evidence type="ECO:0000313" key="3">
    <source>
        <dbReference type="EMBL" id="RCG23569.1"/>
    </source>
</evidence>
<evidence type="ECO:0000313" key="4">
    <source>
        <dbReference type="Proteomes" id="UP000252914"/>
    </source>
</evidence>
<dbReference type="Proteomes" id="UP000252914">
    <property type="component" value="Unassembled WGS sequence"/>
</dbReference>
<sequence>MGAATGSARTSVDRARRRAAATAPSRAETVAFHPPGRRHGVDGGTGRTGRTGEFANGEFVNGESAEASNGAPERQREQLRGQVEELRTEVEQLRQAAESRPVIDQARGMVMALAPCDAQTAWWVLVQVSQHSNVKLRRVARALVAGVEGTPVPEPVRGALAAALHRVRAASR</sequence>
<evidence type="ECO:0000259" key="2">
    <source>
        <dbReference type="PROSITE" id="PS50921"/>
    </source>
</evidence>
<dbReference type="InterPro" id="IPR011006">
    <property type="entry name" value="CheY-like_superfamily"/>
</dbReference>
<name>A0A367F0U2_9ACTN</name>
<feature type="region of interest" description="Disordered" evidence="1">
    <location>
        <begin position="1"/>
        <end position="78"/>
    </location>
</feature>
<dbReference type="InterPro" id="IPR036388">
    <property type="entry name" value="WH-like_DNA-bd_sf"/>
</dbReference>
<feature type="domain" description="ANTAR" evidence="2">
    <location>
        <begin position="83"/>
        <end position="144"/>
    </location>
</feature>
<evidence type="ECO:0000256" key="1">
    <source>
        <dbReference type="SAM" id="MobiDB-lite"/>
    </source>
</evidence>
<dbReference type="AlphaFoldDB" id="A0A367F0U2"/>
<proteinExistence type="predicted"/>
<dbReference type="Gene3D" id="1.10.10.10">
    <property type="entry name" value="Winged helix-like DNA-binding domain superfamily/Winged helix DNA-binding domain"/>
    <property type="match status" value="1"/>
</dbReference>
<dbReference type="Pfam" id="PF03861">
    <property type="entry name" value="ANTAR"/>
    <property type="match status" value="1"/>
</dbReference>
<dbReference type="GO" id="GO:0003723">
    <property type="term" value="F:RNA binding"/>
    <property type="evidence" value="ECO:0007669"/>
    <property type="project" value="InterPro"/>
</dbReference>
<feature type="compositionally biased region" description="Low complexity" evidence="1">
    <location>
        <begin position="20"/>
        <end position="31"/>
    </location>
</feature>
<comment type="caution">
    <text evidence="3">The sequence shown here is derived from an EMBL/GenBank/DDBJ whole genome shotgun (WGS) entry which is preliminary data.</text>
</comment>
<organism evidence="3 4">
    <name type="scientific">Streptomyces diacarni</name>
    <dbReference type="NCBI Taxonomy" id="2800381"/>
    <lineage>
        <taxon>Bacteria</taxon>
        <taxon>Bacillati</taxon>
        <taxon>Actinomycetota</taxon>
        <taxon>Actinomycetes</taxon>
        <taxon>Kitasatosporales</taxon>
        <taxon>Streptomycetaceae</taxon>
        <taxon>Streptomyces</taxon>
    </lineage>
</organism>
<keyword evidence="4" id="KW-1185">Reference proteome</keyword>
<dbReference type="SMART" id="SM01012">
    <property type="entry name" value="ANTAR"/>
    <property type="match status" value="1"/>
</dbReference>
<dbReference type="PROSITE" id="PS50921">
    <property type="entry name" value="ANTAR"/>
    <property type="match status" value="1"/>
</dbReference>
<gene>
    <name evidence="3" type="ORF">DTL70_12930</name>
</gene>
<reference evidence="3 4" key="1">
    <citation type="submission" date="2018-06" db="EMBL/GenBank/DDBJ databases">
        <title>Streptomyces reniochalinae sp. nov. and Streptomyces diacarnus sp. nov. from marine sponges.</title>
        <authorList>
            <person name="Li L."/>
        </authorList>
    </citation>
    <scope>NUCLEOTIDE SEQUENCE [LARGE SCALE GENOMIC DNA]</scope>
    <source>
        <strain evidence="3 4">LHW51701</strain>
    </source>
</reference>